<dbReference type="Proteomes" id="UP001208186">
    <property type="component" value="Unassembled WGS sequence"/>
</dbReference>
<keyword evidence="4" id="KW-1185">Reference proteome</keyword>
<evidence type="ECO:0000256" key="1">
    <source>
        <dbReference type="SAM" id="Phobius"/>
    </source>
</evidence>
<dbReference type="EMBL" id="JAOPKC010000004">
    <property type="protein sequence ID" value="MCU4717631.1"/>
    <property type="molecule type" value="Genomic_DNA"/>
</dbReference>
<evidence type="ECO:0000313" key="5">
    <source>
        <dbReference type="Proteomes" id="UP001209746"/>
    </source>
</evidence>
<reference evidence="3" key="1">
    <citation type="submission" date="2023-02" db="EMBL/GenBank/DDBJ databases">
        <title>Enrichment on poylsaccharides allowed isolation of novel metabolic and taxonomic groups of Haloarchaea.</title>
        <authorList>
            <person name="Sorokin D.Y."/>
            <person name="Elcheninov A.G."/>
            <person name="Khizhniak T.V."/>
            <person name="Kolganova T.V."/>
            <person name="Kublanov I.V."/>
        </authorList>
    </citation>
    <scope>NUCLEOTIDE SEQUENCE</scope>
    <source>
        <strain evidence="2 4">HArc-curdl5-1</strain>
        <strain evidence="3">HArc-curdl7</strain>
    </source>
</reference>
<gene>
    <name evidence="3" type="ORF">OB914_07645</name>
    <name evidence="2" type="ORF">OB916_06080</name>
</gene>
<dbReference type="AlphaFoldDB" id="A0AAE3LF26"/>
<dbReference type="RefSeq" id="WP_315908395.1">
    <property type="nucleotide sequence ID" value="NZ_JAOPKC010000004.1"/>
</dbReference>
<sequence length="93" mass="9670">MSRPEPAIERLGHLPALAFGRVVAVVEAAAFWGSILLPLGYLVALALDGPVIVIGALIGANVACLLVGHRHQPRIDAGVLALVTSETAREGDR</sequence>
<feature type="transmembrane region" description="Helical" evidence="1">
    <location>
        <begin position="41"/>
        <end position="67"/>
    </location>
</feature>
<accession>A0AAE3LF26</accession>
<keyword evidence="1" id="KW-0472">Membrane</keyword>
<organism evidence="3 5">
    <name type="scientific">Halapricum hydrolyticum</name>
    <dbReference type="NCBI Taxonomy" id="2979991"/>
    <lineage>
        <taxon>Archaea</taxon>
        <taxon>Methanobacteriati</taxon>
        <taxon>Methanobacteriota</taxon>
        <taxon>Stenosarchaea group</taxon>
        <taxon>Halobacteria</taxon>
        <taxon>Halobacteriales</taxon>
        <taxon>Haloarculaceae</taxon>
        <taxon>Halapricum</taxon>
    </lineage>
</organism>
<evidence type="ECO:0000313" key="4">
    <source>
        <dbReference type="Proteomes" id="UP001208186"/>
    </source>
</evidence>
<comment type="caution">
    <text evidence="3">The sequence shown here is derived from an EMBL/GenBank/DDBJ whole genome shotgun (WGS) entry which is preliminary data.</text>
</comment>
<evidence type="ECO:0000313" key="2">
    <source>
        <dbReference type="EMBL" id="MCU4717631.1"/>
    </source>
</evidence>
<dbReference type="Pfam" id="PF26071">
    <property type="entry name" value="DUF8028"/>
    <property type="match status" value="1"/>
</dbReference>
<proteinExistence type="predicted"/>
<evidence type="ECO:0000313" key="3">
    <source>
        <dbReference type="EMBL" id="MCU4726840.1"/>
    </source>
</evidence>
<keyword evidence="1" id="KW-1133">Transmembrane helix</keyword>
<name>A0AAE3LF26_9EURY</name>
<feature type="transmembrane region" description="Helical" evidence="1">
    <location>
        <begin position="12"/>
        <end position="35"/>
    </location>
</feature>
<dbReference type="Proteomes" id="UP001209746">
    <property type="component" value="Unassembled WGS sequence"/>
</dbReference>
<dbReference type="EMBL" id="JAOPKD010000005">
    <property type="protein sequence ID" value="MCU4726840.1"/>
    <property type="molecule type" value="Genomic_DNA"/>
</dbReference>
<keyword evidence="1" id="KW-0812">Transmembrane</keyword>
<dbReference type="InterPro" id="IPR058341">
    <property type="entry name" value="DUF8028"/>
</dbReference>
<protein>
    <submittedName>
        <fullName evidence="3">Uncharacterized protein</fullName>
    </submittedName>
</protein>